<sequence>MAVRIWKSIGLGKGKESRAPSTVGFLICTAGGSQRGRIAGNPLQAGDGRSRVNRTIGMLRQHYARPPPPPVPVFSHLVSSGQQVHSPALPVVRDLTEPVEALSFPTPENRLSCRRSL</sequence>
<evidence type="ECO:0000313" key="2">
    <source>
        <dbReference type="Proteomes" id="UP000059188"/>
    </source>
</evidence>
<dbReference type="EMBL" id="LN679104">
    <property type="protein sequence ID" value="CEL60798.1"/>
    <property type="molecule type" value="Genomic_DNA"/>
</dbReference>
<proteinExistence type="predicted"/>
<organism evidence="1 2">
    <name type="scientific">Thanatephorus cucumeris (strain AG1-IB / isolate 7/3/14)</name>
    <name type="common">Lettuce bottom rot fungus</name>
    <name type="synonym">Rhizoctonia solani</name>
    <dbReference type="NCBI Taxonomy" id="1108050"/>
    <lineage>
        <taxon>Eukaryota</taxon>
        <taxon>Fungi</taxon>
        <taxon>Dikarya</taxon>
        <taxon>Basidiomycota</taxon>
        <taxon>Agaricomycotina</taxon>
        <taxon>Agaricomycetes</taxon>
        <taxon>Cantharellales</taxon>
        <taxon>Ceratobasidiaceae</taxon>
        <taxon>Rhizoctonia</taxon>
        <taxon>Rhizoctonia solani AG-1</taxon>
    </lineage>
</organism>
<gene>
    <name evidence="1" type="ORF">RSOLAG1IB_04037</name>
</gene>
<protein>
    <submittedName>
        <fullName evidence="1">Uncharacterized protein</fullName>
    </submittedName>
</protein>
<dbReference type="Proteomes" id="UP000059188">
    <property type="component" value="Unassembled WGS sequence"/>
</dbReference>
<keyword evidence="2" id="KW-1185">Reference proteome</keyword>
<accession>A0A0B7FX43</accession>
<name>A0A0B7FX43_THACB</name>
<reference evidence="1 2" key="1">
    <citation type="submission" date="2014-11" db="EMBL/GenBank/DDBJ databases">
        <authorList>
            <person name="Wibberg Daniel"/>
        </authorList>
    </citation>
    <scope>NUCLEOTIDE SEQUENCE [LARGE SCALE GENOMIC DNA]</scope>
    <source>
        <strain evidence="1">Rhizoctonia solani AG1-IB 7/3/14</strain>
    </source>
</reference>
<dbReference type="AlphaFoldDB" id="A0A0B7FX43"/>
<evidence type="ECO:0000313" key="1">
    <source>
        <dbReference type="EMBL" id="CEL60798.1"/>
    </source>
</evidence>